<protein>
    <recommendedName>
        <fullName evidence="4">Myb-like domain-containing protein</fullName>
    </recommendedName>
</protein>
<feature type="compositionally biased region" description="Basic residues" evidence="1">
    <location>
        <begin position="175"/>
        <end position="187"/>
    </location>
</feature>
<name>W9YPB4_9EURO</name>
<dbReference type="EMBL" id="AMGY01000001">
    <property type="protein sequence ID" value="EXJ91505.1"/>
    <property type="molecule type" value="Genomic_DNA"/>
</dbReference>
<dbReference type="Proteomes" id="UP000019478">
    <property type="component" value="Unassembled WGS sequence"/>
</dbReference>
<evidence type="ECO:0000256" key="1">
    <source>
        <dbReference type="SAM" id="MobiDB-lite"/>
    </source>
</evidence>
<dbReference type="HOGENOM" id="CLU_042685_0_0_1"/>
<proteinExistence type="predicted"/>
<organism evidence="2 3">
    <name type="scientific">Capronia epimyces CBS 606.96</name>
    <dbReference type="NCBI Taxonomy" id="1182542"/>
    <lineage>
        <taxon>Eukaryota</taxon>
        <taxon>Fungi</taxon>
        <taxon>Dikarya</taxon>
        <taxon>Ascomycota</taxon>
        <taxon>Pezizomycotina</taxon>
        <taxon>Eurotiomycetes</taxon>
        <taxon>Chaetothyriomycetidae</taxon>
        <taxon>Chaetothyriales</taxon>
        <taxon>Herpotrichiellaceae</taxon>
        <taxon>Capronia</taxon>
    </lineage>
</organism>
<feature type="region of interest" description="Disordered" evidence="1">
    <location>
        <begin position="239"/>
        <end position="297"/>
    </location>
</feature>
<evidence type="ECO:0000313" key="2">
    <source>
        <dbReference type="EMBL" id="EXJ91505.1"/>
    </source>
</evidence>
<dbReference type="AlphaFoldDB" id="W9YPB4"/>
<feature type="region of interest" description="Disordered" evidence="1">
    <location>
        <begin position="101"/>
        <end position="211"/>
    </location>
</feature>
<accession>W9YPB4</accession>
<feature type="compositionally biased region" description="Basic residues" evidence="1">
    <location>
        <begin position="138"/>
        <end position="148"/>
    </location>
</feature>
<keyword evidence="3" id="KW-1185">Reference proteome</keyword>
<feature type="compositionally biased region" description="Acidic residues" evidence="1">
    <location>
        <begin position="153"/>
        <end position="171"/>
    </location>
</feature>
<dbReference type="GeneID" id="19164195"/>
<dbReference type="RefSeq" id="XP_007728395.1">
    <property type="nucleotide sequence ID" value="XM_007730205.1"/>
</dbReference>
<sequence length="483" mass="51798">MPSRKRAPKRNLVRWSDDLDKGVLLTLQYAAAESGMKLPWARVAEIMGPRFTEGSIVQHLAKLRTIMNAEGLPVPPPLRRGMVTKPPSKVYPNAVSKNKYESVSPMYSGSPEPMTKDCSIYGRPKRNPSEDAEESAKGKGKARAKFSRHGMSEEDEDEESVPELYDSDEDDYVTKKKARKSKGKATKVKAEVQDPPSTPIGQTIKAEQSDESKFSAIAAEVVGPASRTRGIKRDYAVMEATPSEDEAEKVQTAAGEYGEDGADGEDGEDGEVADDAEDELSSEEETEIMDQDGQTAADVAHPESMIDFTQQFPMVANVPYGQIHMVDALAANVNNTEASMFPNSAGLYHPNFLGASFQGLSYGGPFGAPAQFPFGGLPIMNPVAPAAYYGPSLAANTVVPYADSSYGSTRNNSVATAKSVPSLASQSDIEASLSGTASNDLAGSNRQVQSSDATGNFDMAASMPSEDMAWNDNLGTGWLQDDF</sequence>
<dbReference type="eggNOG" id="ENOG502T15E">
    <property type="taxonomic scope" value="Eukaryota"/>
</dbReference>
<comment type="caution">
    <text evidence="2">The sequence shown here is derived from an EMBL/GenBank/DDBJ whole genome shotgun (WGS) entry which is preliminary data.</text>
</comment>
<evidence type="ECO:0008006" key="4">
    <source>
        <dbReference type="Google" id="ProtNLM"/>
    </source>
</evidence>
<gene>
    <name evidence="2" type="ORF">A1O3_00053</name>
</gene>
<feature type="compositionally biased region" description="Polar residues" evidence="1">
    <location>
        <begin position="435"/>
        <end position="454"/>
    </location>
</feature>
<feature type="compositionally biased region" description="Acidic residues" evidence="1">
    <location>
        <begin position="257"/>
        <end position="290"/>
    </location>
</feature>
<feature type="region of interest" description="Disordered" evidence="1">
    <location>
        <begin position="435"/>
        <end position="460"/>
    </location>
</feature>
<dbReference type="OrthoDB" id="3903267at2759"/>
<dbReference type="STRING" id="1182542.W9YPB4"/>
<evidence type="ECO:0000313" key="3">
    <source>
        <dbReference type="Proteomes" id="UP000019478"/>
    </source>
</evidence>
<reference evidence="2 3" key="1">
    <citation type="submission" date="2013-03" db="EMBL/GenBank/DDBJ databases">
        <title>The Genome Sequence of Capronia epimyces CBS 606.96.</title>
        <authorList>
            <consortium name="The Broad Institute Genomics Platform"/>
            <person name="Cuomo C."/>
            <person name="de Hoog S."/>
            <person name="Gorbushina A."/>
            <person name="Walker B."/>
            <person name="Young S.K."/>
            <person name="Zeng Q."/>
            <person name="Gargeya S."/>
            <person name="Fitzgerald M."/>
            <person name="Haas B."/>
            <person name="Abouelleil A."/>
            <person name="Allen A.W."/>
            <person name="Alvarado L."/>
            <person name="Arachchi H.M."/>
            <person name="Berlin A.M."/>
            <person name="Chapman S.B."/>
            <person name="Gainer-Dewar J."/>
            <person name="Goldberg J."/>
            <person name="Griggs A."/>
            <person name="Gujja S."/>
            <person name="Hansen M."/>
            <person name="Howarth C."/>
            <person name="Imamovic A."/>
            <person name="Ireland A."/>
            <person name="Larimer J."/>
            <person name="McCowan C."/>
            <person name="Murphy C."/>
            <person name="Pearson M."/>
            <person name="Poon T.W."/>
            <person name="Priest M."/>
            <person name="Roberts A."/>
            <person name="Saif S."/>
            <person name="Shea T."/>
            <person name="Sisk P."/>
            <person name="Sykes S."/>
            <person name="Wortman J."/>
            <person name="Nusbaum C."/>
            <person name="Birren B."/>
        </authorList>
    </citation>
    <scope>NUCLEOTIDE SEQUENCE [LARGE SCALE GENOMIC DNA]</scope>
    <source>
        <strain evidence="2 3">CBS 606.96</strain>
    </source>
</reference>